<dbReference type="Gene3D" id="3.40.630.30">
    <property type="match status" value="1"/>
</dbReference>
<dbReference type="PaxDb" id="273116-14325663"/>
<gene>
    <name evidence="2" type="ORF">TVG1470916</name>
</gene>
<sequence>MIYEIGGHEVSIVRATPGLAKSYYDLLMELYEDPNSYILVNYSKDPPQLESIVERSKNWNVHPHYMHFALYKDKVVGFAGSLLGPDYGPEVQPHIAEIYYGVSKGWRKTGLIYALLYTALSDINAKIVKATAYVENLPSINVLLKIGLRIIAVLEENDFHYMSGKMHDDYLFRGFRSDCLNRLPGLLEKHGISVIR</sequence>
<dbReference type="Proteomes" id="UP000001017">
    <property type="component" value="Chromosome"/>
</dbReference>
<evidence type="ECO:0000313" key="3">
    <source>
        <dbReference type="Proteomes" id="UP000001017"/>
    </source>
</evidence>
<reference evidence="2 3" key="1">
    <citation type="journal article" date="1999" name="Proc. Jpn. Acad.">
        <title>Determination of the complete genomic DNA sequence of Thermoplasma volvanium GSS1.</title>
        <authorList>
            <person name="Kawashima T."/>
            <person name="Yamamoto Y."/>
            <person name="Aramaki H."/>
            <person name="Nunoshiba T."/>
            <person name="Kawamoto T."/>
            <person name="Watanabe K."/>
            <person name="Yamazaki M."/>
            <person name="Kanehori K."/>
            <person name="Amano N."/>
            <person name="Ohya Y."/>
            <person name="Makino K."/>
            <person name="Suzuki M."/>
        </authorList>
    </citation>
    <scope>NUCLEOTIDE SEQUENCE [LARGE SCALE GENOMIC DNA]</scope>
    <source>
        <strain evidence="3">ATCC 51530 / DSM 4299 / JCM 9571 / NBRC 15438 / GSS1</strain>
    </source>
</reference>
<dbReference type="DNASU" id="1442114"/>
<reference evidence="2 3" key="2">
    <citation type="journal article" date="2000" name="Proc. Natl. Acad. Sci. U.S.A.">
        <title>Archaeal adaptation to higher temperatures revealed by genomic sequence of Thermoplasma volcanium.</title>
        <authorList>
            <person name="Kawashima T."/>
            <person name="Amano N."/>
            <person name="Koike H."/>
            <person name="Makino S."/>
            <person name="Higuchi S."/>
            <person name="Kawashima-Ohya Y."/>
            <person name="Watanabe K."/>
            <person name="Yamazaki M."/>
            <person name="Kanehori K."/>
            <person name="Kawamoto T."/>
            <person name="Nunoshiba T."/>
            <person name="Yamamoto Y."/>
            <person name="Aramaki H."/>
            <person name="Makino K."/>
            <person name="Suzuki M."/>
        </authorList>
    </citation>
    <scope>NUCLEOTIDE SEQUENCE [LARGE SCALE GENOMIC DNA]</scope>
    <source>
        <strain evidence="3">ATCC 51530 / DSM 4299 / JCM 9571 / NBRC 15438 / GSS1</strain>
    </source>
</reference>
<dbReference type="EMBL" id="BA000011">
    <property type="protein sequence ID" value="BAB60566.1"/>
    <property type="molecule type" value="Genomic_DNA"/>
</dbReference>
<name>Q978J1_THEVO</name>
<proteinExistence type="predicted"/>
<dbReference type="KEGG" id="tvo:TVG1470916"/>
<dbReference type="AlphaFoldDB" id="Q978J1"/>
<evidence type="ECO:0000259" key="1">
    <source>
        <dbReference type="PROSITE" id="PS51186"/>
    </source>
</evidence>
<dbReference type="GeneID" id="1442114"/>
<dbReference type="RefSeq" id="WP_010917656.1">
    <property type="nucleotide sequence ID" value="NC_002689.2"/>
</dbReference>
<protein>
    <submittedName>
        <fullName evidence="2">TVG1470916 protein</fullName>
    </submittedName>
</protein>
<feature type="domain" description="N-acetyltransferase" evidence="1">
    <location>
        <begin position="10"/>
        <end position="167"/>
    </location>
</feature>
<dbReference type="GO" id="GO:0016747">
    <property type="term" value="F:acyltransferase activity, transferring groups other than amino-acyl groups"/>
    <property type="evidence" value="ECO:0007669"/>
    <property type="project" value="InterPro"/>
</dbReference>
<dbReference type="SUPFAM" id="SSF55729">
    <property type="entry name" value="Acyl-CoA N-acyltransferases (Nat)"/>
    <property type="match status" value="1"/>
</dbReference>
<dbReference type="Pfam" id="PF00583">
    <property type="entry name" value="Acetyltransf_1"/>
    <property type="match status" value="1"/>
</dbReference>
<dbReference type="eggNOG" id="arCOG07349">
    <property type="taxonomic scope" value="Archaea"/>
</dbReference>
<dbReference type="InterPro" id="IPR016181">
    <property type="entry name" value="Acyl_CoA_acyltransferase"/>
</dbReference>
<dbReference type="PROSITE" id="PS51186">
    <property type="entry name" value="GNAT"/>
    <property type="match status" value="1"/>
</dbReference>
<keyword evidence="3" id="KW-1185">Reference proteome</keyword>
<dbReference type="HOGENOM" id="CLU_1387643_0_0_2"/>
<organism evidence="2 3">
    <name type="scientific">Thermoplasma volcanium (strain ATCC 51530 / DSM 4299 / JCM 9571 / NBRC 15438 / GSS1)</name>
    <dbReference type="NCBI Taxonomy" id="273116"/>
    <lineage>
        <taxon>Archaea</taxon>
        <taxon>Methanobacteriati</taxon>
        <taxon>Thermoplasmatota</taxon>
        <taxon>Thermoplasmata</taxon>
        <taxon>Thermoplasmatales</taxon>
        <taxon>Thermoplasmataceae</taxon>
        <taxon>Thermoplasma</taxon>
    </lineage>
</organism>
<accession>Q978J1</accession>
<dbReference type="InterPro" id="IPR000182">
    <property type="entry name" value="GNAT_dom"/>
</dbReference>
<dbReference type="OrthoDB" id="43895at2157"/>
<evidence type="ECO:0000313" key="2">
    <source>
        <dbReference type="EMBL" id="BAB60566.1"/>
    </source>
</evidence>